<evidence type="ECO:0000256" key="3">
    <source>
        <dbReference type="ARBA" id="ARBA00022833"/>
    </source>
</evidence>
<protein>
    <recommendedName>
        <fullName evidence="10">RING-type domain-containing protein</fullName>
    </recommendedName>
</protein>
<evidence type="ECO:0000256" key="5">
    <source>
        <dbReference type="SAM" id="Coils"/>
    </source>
</evidence>
<dbReference type="PROSITE" id="PS00518">
    <property type="entry name" value="ZF_RING_1"/>
    <property type="match status" value="1"/>
</dbReference>
<dbReference type="Pfam" id="PF00643">
    <property type="entry name" value="zf-B_box"/>
    <property type="match status" value="1"/>
</dbReference>
<dbReference type="GO" id="GO:0008270">
    <property type="term" value="F:zinc ion binding"/>
    <property type="evidence" value="ECO:0007669"/>
    <property type="project" value="UniProtKB-KW"/>
</dbReference>
<dbReference type="InterPro" id="IPR050143">
    <property type="entry name" value="TRIM/RBCC"/>
</dbReference>
<evidence type="ECO:0000313" key="8">
    <source>
        <dbReference type="Ensembl" id="ENSPLAP00000018073.1"/>
    </source>
</evidence>
<dbReference type="GeneTree" id="ENSGT00970000193381"/>
<dbReference type="InterPro" id="IPR017907">
    <property type="entry name" value="Znf_RING_CS"/>
</dbReference>
<dbReference type="PROSITE" id="PS50089">
    <property type="entry name" value="ZF_RING_2"/>
    <property type="match status" value="1"/>
</dbReference>
<keyword evidence="1" id="KW-0479">Metal-binding</keyword>
<organism evidence="8 9">
    <name type="scientific">Poecilia latipinna</name>
    <name type="common">sailfin molly</name>
    <dbReference type="NCBI Taxonomy" id="48699"/>
    <lineage>
        <taxon>Eukaryota</taxon>
        <taxon>Metazoa</taxon>
        <taxon>Chordata</taxon>
        <taxon>Craniata</taxon>
        <taxon>Vertebrata</taxon>
        <taxon>Euteleostomi</taxon>
        <taxon>Actinopterygii</taxon>
        <taxon>Neopterygii</taxon>
        <taxon>Teleostei</taxon>
        <taxon>Neoteleostei</taxon>
        <taxon>Acanthomorphata</taxon>
        <taxon>Ovalentaria</taxon>
        <taxon>Atherinomorphae</taxon>
        <taxon>Cyprinodontiformes</taxon>
        <taxon>Poeciliidae</taxon>
        <taxon>Poeciliinae</taxon>
        <taxon>Poecilia</taxon>
    </lineage>
</organism>
<dbReference type="InterPro" id="IPR000315">
    <property type="entry name" value="Znf_B-box"/>
</dbReference>
<feature type="domain" description="RING-type" evidence="6">
    <location>
        <begin position="11"/>
        <end position="51"/>
    </location>
</feature>
<keyword evidence="3" id="KW-0862">Zinc</keyword>
<evidence type="ECO:0000256" key="2">
    <source>
        <dbReference type="ARBA" id="ARBA00022771"/>
    </source>
</evidence>
<name>A0A3B3UZ04_9TELE</name>
<dbReference type="SMART" id="SM00184">
    <property type="entry name" value="RING"/>
    <property type="match status" value="1"/>
</dbReference>
<evidence type="ECO:0000259" key="7">
    <source>
        <dbReference type="PROSITE" id="PS50119"/>
    </source>
</evidence>
<dbReference type="InterPro" id="IPR027370">
    <property type="entry name" value="Znf-RING_euk"/>
</dbReference>
<accession>A0A3B3UZ04</accession>
<feature type="coiled-coil region" evidence="5">
    <location>
        <begin position="131"/>
        <end position="158"/>
    </location>
</feature>
<evidence type="ECO:0000256" key="4">
    <source>
        <dbReference type="PROSITE-ProRule" id="PRU00024"/>
    </source>
</evidence>
<dbReference type="STRING" id="48699.ENSPLAP00000018073"/>
<dbReference type="InterPro" id="IPR013083">
    <property type="entry name" value="Znf_RING/FYVE/PHD"/>
</dbReference>
<keyword evidence="9" id="KW-1185">Reference proteome</keyword>
<keyword evidence="2 4" id="KW-0863">Zinc-finger</keyword>
<dbReference type="Proteomes" id="UP000261500">
    <property type="component" value="Unplaced"/>
</dbReference>
<evidence type="ECO:0000259" key="6">
    <source>
        <dbReference type="PROSITE" id="PS50089"/>
    </source>
</evidence>
<dbReference type="Gene3D" id="3.30.40.10">
    <property type="entry name" value="Zinc/RING finger domain, C3HC4 (zinc finger)"/>
    <property type="match status" value="1"/>
</dbReference>
<feature type="domain" description="B box-type" evidence="7">
    <location>
        <begin position="89"/>
        <end position="130"/>
    </location>
</feature>
<evidence type="ECO:0008006" key="10">
    <source>
        <dbReference type="Google" id="ProtNLM"/>
    </source>
</evidence>
<dbReference type="Gene3D" id="3.30.160.60">
    <property type="entry name" value="Classic Zinc Finger"/>
    <property type="match status" value="1"/>
</dbReference>
<sequence length="248" mass="29109">MASRLEEDLCCPVCQDIFKDPVLISCSHSFCKECLQSFWSVTSRRSCPVCRKVSAEDAPRCNLALKKFCDTFLKQKEFNETLSDWCVVQPAETCSLHDEKHELFCLDHQEPACLVCRDSERHSQHRFMPVGEAARQHRKDLQETLESLKKQLGLKKEVQEDICQVMEHMGFQARRTETQIKEQFKKLHQFLAEEEEARLAAVKEEEEQRRDPMREKLRALFRQMKTISDTVRCRSMPAETPHLFQMQV</sequence>
<dbReference type="Ensembl" id="ENSPLAT00000027476.1">
    <property type="protein sequence ID" value="ENSPLAP00000018073.1"/>
    <property type="gene ID" value="ENSPLAG00000022635.1"/>
</dbReference>
<dbReference type="PROSITE" id="PS50119">
    <property type="entry name" value="ZF_BBOX"/>
    <property type="match status" value="1"/>
</dbReference>
<reference evidence="8" key="2">
    <citation type="submission" date="2025-09" db="UniProtKB">
        <authorList>
            <consortium name="Ensembl"/>
        </authorList>
    </citation>
    <scope>IDENTIFICATION</scope>
</reference>
<keyword evidence="5" id="KW-0175">Coiled coil</keyword>
<evidence type="ECO:0000313" key="9">
    <source>
        <dbReference type="Proteomes" id="UP000261500"/>
    </source>
</evidence>
<evidence type="ECO:0000256" key="1">
    <source>
        <dbReference type="ARBA" id="ARBA00022723"/>
    </source>
</evidence>
<proteinExistence type="predicted"/>
<dbReference type="InterPro" id="IPR001841">
    <property type="entry name" value="Znf_RING"/>
</dbReference>
<dbReference type="Pfam" id="PF13445">
    <property type="entry name" value="zf-RING_UBOX"/>
    <property type="match status" value="1"/>
</dbReference>
<dbReference type="SUPFAM" id="SSF57845">
    <property type="entry name" value="B-box zinc-binding domain"/>
    <property type="match status" value="1"/>
</dbReference>
<dbReference type="SMART" id="SM00336">
    <property type="entry name" value="BBOX"/>
    <property type="match status" value="1"/>
</dbReference>
<dbReference type="SUPFAM" id="SSF57850">
    <property type="entry name" value="RING/U-box"/>
    <property type="match status" value="1"/>
</dbReference>
<dbReference type="AlphaFoldDB" id="A0A3B3UZ04"/>
<dbReference type="PANTHER" id="PTHR24103">
    <property type="entry name" value="E3 UBIQUITIN-PROTEIN LIGASE TRIM"/>
    <property type="match status" value="1"/>
</dbReference>
<reference evidence="8" key="1">
    <citation type="submission" date="2025-08" db="UniProtKB">
        <authorList>
            <consortium name="Ensembl"/>
        </authorList>
    </citation>
    <scope>IDENTIFICATION</scope>
</reference>